<comment type="caution">
    <text evidence="7">The sequence shown here is derived from an EMBL/GenBank/DDBJ whole genome shotgun (WGS) entry which is preliminary data.</text>
</comment>
<feature type="chain" id="PRO_5027140088" description="S-protein homolog" evidence="6">
    <location>
        <begin position="24"/>
        <end position="143"/>
    </location>
</feature>
<dbReference type="Pfam" id="PF05938">
    <property type="entry name" value="Self-incomp_S1"/>
    <property type="match status" value="1"/>
</dbReference>
<comment type="subcellular location">
    <subcellularLocation>
        <location evidence="1 6">Secreted</location>
    </subcellularLocation>
</comment>
<evidence type="ECO:0000256" key="1">
    <source>
        <dbReference type="ARBA" id="ARBA00004613"/>
    </source>
</evidence>
<evidence type="ECO:0000256" key="3">
    <source>
        <dbReference type="ARBA" id="ARBA00022471"/>
    </source>
</evidence>
<comment type="similarity">
    <text evidence="2 6">Belongs to the plant self-incompatibility (S1) protein family.</text>
</comment>
<accession>A0A6N2AFR6</accession>
<evidence type="ECO:0000256" key="6">
    <source>
        <dbReference type="RuleBase" id="RU367044"/>
    </source>
</evidence>
<proteinExistence type="inferred from homology"/>
<keyword evidence="3 6" id="KW-0713">Self-incompatibility</keyword>
<organism evidence="7">
    <name type="scientific">Solanum chilense</name>
    <name type="common">Tomato</name>
    <name type="synonym">Lycopersicon chilense</name>
    <dbReference type="NCBI Taxonomy" id="4083"/>
    <lineage>
        <taxon>Eukaryota</taxon>
        <taxon>Viridiplantae</taxon>
        <taxon>Streptophyta</taxon>
        <taxon>Embryophyta</taxon>
        <taxon>Tracheophyta</taxon>
        <taxon>Spermatophyta</taxon>
        <taxon>Magnoliopsida</taxon>
        <taxon>eudicotyledons</taxon>
        <taxon>Gunneridae</taxon>
        <taxon>Pentapetalae</taxon>
        <taxon>asterids</taxon>
        <taxon>lamiids</taxon>
        <taxon>Solanales</taxon>
        <taxon>Solanaceae</taxon>
        <taxon>Solanoideae</taxon>
        <taxon>Solaneae</taxon>
        <taxon>Solanum</taxon>
        <taxon>Solanum subgen. Lycopersicon</taxon>
    </lineage>
</organism>
<dbReference type="PANTHER" id="PTHR31232">
    <property type="match status" value="1"/>
</dbReference>
<dbReference type="AlphaFoldDB" id="A0A6N2AFR6"/>
<dbReference type="EMBL" id="RXGB01049948">
    <property type="protein sequence ID" value="TMW80559.1"/>
    <property type="molecule type" value="Genomic_DNA"/>
</dbReference>
<feature type="signal peptide" evidence="6">
    <location>
        <begin position="1"/>
        <end position="23"/>
    </location>
</feature>
<reference evidence="7" key="1">
    <citation type="submission" date="2019-05" db="EMBL/GenBank/DDBJ databases">
        <title>The de novo reference genome and transcriptome assemblies of the wild tomato species Solanum chilense.</title>
        <authorList>
            <person name="Stam R."/>
            <person name="Nosenko T."/>
            <person name="Hoerger A.C."/>
            <person name="Stephan W."/>
            <person name="Seidel M.A."/>
            <person name="Kuhn J.M.M."/>
            <person name="Haberer G."/>
            <person name="Tellier A."/>
        </authorList>
    </citation>
    <scope>NUCLEOTIDE SEQUENCE</scope>
    <source>
        <tissue evidence="7">Mature leaves</tissue>
    </source>
</reference>
<dbReference type="PANTHER" id="PTHR31232:SF61">
    <property type="entry name" value="S-PROTEIN HOMOLOG"/>
    <property type="match status" value="1"/>
</dbReference>
<keyword evidence="5 6" id="KW-0732">Signal</keyword>
<sequence length="143" mass="16919">MVYFLVKVLFTLQLFIMMHNSQAAYCGRQVHILNNLPAKSPKLELHCASGDDDLGYNYPDVGADFHWKFCAAQWTLFFCHFWWGDKDQVFDVFNDIQYCVHDGSGCVKEYTSECMWKVQDDGFYLGYYDHDADKVIYTKYRDW</sequence>
<evidence type="ECO:0000256" key="2">
    <source>
        <dbReference type="ARBA" id="ARBA00005581"/>
    </source>
</evidence>
<dbReference type="InterPro" id="IPR010264">
    <property type="entry name" value="Self-incomp_S1"/>
</dbReference>
<name>A0A6N2AFR6_SOLCI</name>
<protein>
    <recommendedName>
        <fullName evidence="6">S-protein homolog</fullName>
    </recommendedName>
</protein>
<evidence type="ECO:0000313" key="7">
    <source>
        <dbReference type="EMBL" id="TMW80559.1"/>
    </source>
</evidence>
<evidence type="ECO:0000256" key="5">
    <source>
        <dbReference type="ARBA" id="ARBA00022729"/>
    </source>
</evidence>
<gene>
    <name evidence="7" type="ORF">EJD97_018354</name>
</gene>
<dbReference type="GO" id="GO:0005576">
    <property type="term" value="C:extracellular region"/>
    <property type="evidence" value="ECO:0007669"/>
    <property type="project" value="UniProtKB-SubCell"/>
</dbReference>
<dbReference type="GO" id="GO:0060320">
    <property type="term" value="P:rejection of self pollen"/>
    <property type="evidence" value="ECO:0007669"/>
    <property type="project" value="UniProtKB-KW"/>
</dbReference>
<evidence type="ECO:0000256" key="4">
    <source>
        <dbReference type="ARBA" id="ARBA00022525"/>
    </source>
</evidence>
<keyword evidence="4 6" id="KW-0964">Secreted</keyword>